<keyword evidence="8" id="KW-0812">Transmembrane</keyword>
<dbReference type="GO" id="GO:0016971">
    <property type="term" value="F:flavin-dependent sulfhydryl oxidase activity"/>
    <property type="evidence" value="ECO:0007669"/>
    <property type="project" value="InterPro"/>
</dbReference>
<comment type="caution">
    <text evidence="11">The sequence shown here is derived from an EMBL/GenBank/DDBJ whole genome shotgun (WGS) entry which is preliminary data.</text>
</comment>
<keyword evidence="8" id="KW-0472">Membrane</keyword>
<sequence>MLLLGLLLQLGSAGQIPVPPIFTPCTFPSPVFEQHEHRLVCTTSSRLPFICDLHHQLSHANLNGIELAYERYRPYFYQNNRTTLAVLIVRQLEAPTSAASVYEEQSYACLFENECNRVDSEVVLGFVNNVKIFMKVYAWKVYERWFALDDSCTRPNVLALMVLDGLVNDARKIPYVRIHTGEPRLRFALGNIASEANNAIVQGWPLQKAVEDLVDDIGHALRELHELRGGLRDHSVPRWARHAFLICFALVVLALVIEWYIVRRKLGVQKNLLNPFNQKVLKRNNENPSGITDSVYFEQDTFQMSYLIFLLLPWVTSEVAMYGNTPKGLNPTLYAEEDMVLQLDDNTFNDTIFCIGEKCTSYLVEFYSDWCGHCRSFAPLYKALANDVKGWQEVVKIAAINCADSVNHMTCQDNGVQFFPYIKYFPRNSSDAFGGSKLRPYQSMAEMRDQLTKVVMDDYAVNRFSDWPIFDYLGDVVTYGELWQGAPPSTQHMAIIFENHQSSLTGAQLLLDLHQHRKRLLVRRCLRNHPLADALHLTDFPSLAIFKRGEKKPVLVAELRRLLLTELENFLRDPSQQAVQFHTRKNRTRSCDSDPEKCRALYYVSEVDMLKAVRYALFRETSRTNAPLTGQNLTALHAFVNLLADYFPVTTSYGNNSVLDRSTRAVKVFARLRDYLENRGLDATITPDEWQRQFITAEKTEGDPFAVNSDWEHCKGSTGQFRGYTCGLWITFHVLTVSAYKQAEERLTDFKPLEPLQAIRAWITSFFGCLHCREHFHKMTTATFPMEAQVKSPEDVIMYLWRAHNIVNARLHGRDTEDPQFPKVQFPAQFLCSNCTTNGSLAEQQTRDFLVDYYSHIRPFQTPKFLK</sequence>
<keyword evidence="7" id="KW-0325">Glycoprotein</keyword>
<evidence type="ECO:0000256" key="5">
    <source>
        <dbReference type="ARBA" id="ARBA00023002"/>
    </source>
</evidence>
<evidence type="ECO:0000256" key="3">
    <source>
        <dbReference type="ARBA" id="ARBA00022729"/>
    </source>
</evidence>
<dbReference type="PANTHER" id="PTHR22897">
    <property type="entry name" value="QUIESCIN Q6-RELATED SULFHYDRYL OXIDASE"/>
    <property type="match status" value="1"/>
</dbReference>
<dbReference type="FunFam" id="1.20.120.310:FF:000005">
    <property type="entry name" value="Sulfhydryl oxidase"/>
    <property type="match status" value="1"/>
</dbReference>
<dbReference type="Pfam" id="PF00085">
    <property type="entry name" value="Thioredoxin"/>
    <property type="match status" value="1"/>
</dbReference>
<dbReference type="InterPro" id="IPR036249">
    <property type="entry name" value="Thioredoxin-like_sf"/>
</dbReference>
<feature type="domain" description="Thioredoxin" evidence="10">
    <location>
        <begin position="310"/>
        <end position="502"/>
    </location>
</feature>
<keyword evidence="3" id="KW-0732">Signal</keyword>
<dbReference type="EMBL" id="CATQJL010000326">
    <property type="protein sequence ID" value="CAJ0609645.1"/>
    <property type="molecule type" value="Genomic_DNA"/>
</dbReference>
<dbReference type="Gene3D" id="1.20.120.310">
    <property type="entry name" value="ERV/ALR sulfhydryl oxidase domain"/>
    <property type="match status" value="1"/>
</dbReference>
<evidence type="ECO:0000256" key="4">
    <source>
        <dbReference type="ARBA" id="ARBA00022827"/>
    </source>
</evidence>
<comment type="cofactor">
    <cofactor evidence="1 8">
        <name>FAD</name>
        <dbReference type="ChEBI" id="CHEBI:57692"/>
    </cofactor>
</comment>
<feature type="transmembrane region" description="Helical" evidence="8">
    <location>
        <begin position="242"/>
        <end position="262"/>
    </location>
</feature>
<dbReference type="Gene3D" id="1.20.120.1960">
    <property type="entry name" value="QSOX sulfhydryl oxidase domain"/>
    <property type="match status" value="1"/>
</dbReference>
<evidence type="ECO:0000256" key="7">
    <source>
        <dbReference type="ARBA" id="ARBA00023180"/>
    </source>
</evidence>
<dbReference type="SUPFAM" id="SSF52833">
    <property type="entry name" value="Thioredoxin-like"/>
    <property type="match status" value="1"/>
</dbReference>
<evidence type="ECO:0000256" key="2">
    <source>
        <dbReference type="ARBA" id="ARBA00022630"/>
    </source>
</evidence>
<dbReference type="InterPro" id="IPR039798">
    <property type="entry name" value="Sulfhydryl_oxidase"/>
</dbReference>
<keyword evidence="12" id="KW-1185">Reference proteome</keyword>
<dbReference type="SUPFAM" id="SSF69000">
    <property type="entry name" value="FAD-dependent thiol oxidase"/>
    <property type="match status" value="1"/>
</dbReference>
<evidence type="ECO:0000313" key="11">
    <source>
        <dbReference type="EMBL" id="CAJ0609645.1"/>
    </source>
</evidence>
<dbReference type="AlphaFoldDB" id="A0AA36HG73"/>
<dbReference type="FunFam" id="3.40.30.10:FF:000379">
    <property type="entry name" value="Sulfhydryl oxidase"/>
    <property type="match status" value="1"/>
</dbReference>
<dbReference type="InterPro" id="IPR017937">
    <property type="entry name" value="Thioredoxin_CS"/>
</dbReference>
<dbReference type="EC" id="1.8.3.2" evidence="8"/>
<protein>
    <recommendedName>
        <fullName evidence="8">Sulfhydryl oxidase</fullName>
        <ecNumber evidence="8">1.8.3.2</ecNumber>
    </recommendedName>
</protein>
<keyword evidence="2 8" id="KW-0285">Flavoprotein</keyword>
<dbReference type="Pfam" id="PF04777">
    <property type="entry name" value="Evr1_Alr"/>
    <property type="match status" value="1"/>
</dbReference>
<dbReference type="Proteomes" id="UP001176961">
    <property type="component" value="Unassembled WGS sequence"/>
</dbReference>
<evidence type="ECO:0000256" key="8">
    <source>
        <dbReference type="RuleBase" id="RU371123"/>
    </source>
</evidence>
<keyword evidence="8" id="KW-1133">Transmembrane helix</keyword>
<dbReference type="PROSITE" id="PS51352">
    <property type="entry name" value="THIOREDOXIN_2"/>
    <property type="match status" value="1"/>
</dbReference>
<evidence type="ECO:0000256" key="6">
    <source>
        <dbReference type="ARBA" id="ARBA00023157"/>
    </source>
</evidence>
<dbReference type="PROSITE" id="PS00194">
    <property type="entry name" value="THIOREDOXIN_1"/>
    <property type="match status" value="1"/>
</dbReference>
<reference evidence="11" key="1">
    <citation type="submission" date="2023-07" db="EMBL/GenBank/DDBJ databases">
        <authorList>
            <consortium name="CYATHOMIX"/>
        </authorList>
    </citation>
    <scope>NUCLEOTIDE SEQUENCE</scope>
    <source>
        <strain evidence="11">N/A</strain>
    </source>
</reference>
<dbReference type="GO" id="GO:0005615">
    <property type="term" value="C:extracellular space"/>
    <property type="evidence" value="ECO:0007669"/>
    <property type="project" value="TreeGrafter"/>
</dbReference>
<dbReference type="InterPro" id="IPR013766">
    <property type="entry name" value="Thioredoxin_domain"/>
</dbReference>
<dbReference type="PANTHER" id="PTHR22897:SF8">
    <property type="entry name" value="SULFHYDRYL OXIDASE"/>
    <property type="match status" value="1"/>
</dbReference>
<evidence type="ECO:0000259" key="9">
    <source>
        <dbReference type="PROSITE" id="PS51324"/>
    </source>
</evidence>
<keyword evidence="6" id="KW-1015">Disulfide bond</keyword>
<feature type="domain" description="ERV/ALR sulfhydryl oxidase" evidence="9">
    <location>
        <begin position="717"/>
        <end position="825"/>
    </location>
</feature>
<dbReference type="InterPro" id="IPR017905">
    <property type="entry name" value="ERV/ALR_sulphydryl_oxidase"/>
</dbReference>
<dbReference type="InterPro" id="IPR042568">
    <property type="entry name" value="QSOX_FAD-bd_sf"/>
</dbReference>
<dbReference type="Gene3D" id="3.40.30.10">
    <property type="entry name" value="Glutaredoxin"/>
    <property type="match status" value="2"/>
</dbReference>
<dbReference type="InterPro" id="IPR036774">
    <property type="entry name" value="ERV/ALR_sulphydryl_oxid_sf"/>
</dbReference>
<dbReference type="PROSITE" id="PS51324">
    <property type="entry name" value="ERV_ALR"/>
    <property type="match status" value="1"/>
</dbReference>
<dbReference type="GO" id="GO:0000139">
    <property type="term" value="C:Golgi membrane"/>
    <property type="evidence" value="ECO:0007669"/>
    <property type="project" value="TreeGrafter"/>
</dbReference>
<organism evidence="11 12">
    <name type="scientific">Cylicocyclus nassatus</name>
    <name type="common">Nematode worm</name>
    <dbReference type="NCBI Taxonomy" id="53992"/>
    <lineage>
        <taxon>Eukaryota</taxon>
        <taxon>Metazoa</taxon>
        <taxon>Ecdysozoa</taxon>
        <taxon>Nematoda</taxon>
        <taxon>Chromadorea</taxon>
        <taxon>Rhabditida</taxon>
        <taxon>Rhabditina</taxon>
        <taxon>Rhabditomorpha</taxon>
        <taxon>Strongyloidea</taxon>
        <taxon>Strongylidae</taxon>
        <taxon>Cylicocyclus</taxon>
    </lineage>
</organism>
<accession>A0AA36HG73</accession>
<evidence type="ECO:0000256" key="1">
    <source>
        <dbReference type="ARBA" id="ARBA00001974"/>
    </source>
</evidence>
<keyword evidence="5 8" id="KW-0560">Oxidoreductase</keyword>
<gene>
    <name evidence="11" type="ORF">CYNAS_LOCUS21628</name>
</gene>
<dbReference type="GO" id="GO:0006457">
    <property type="term" value="P:protein folding"/>
    <property type="evidence" value="ECO:0007669"/>
    <property type="project" value="TreeGrafter"/>
</dbReference>
<evidence type="ECO:0000313" key="12">
    <source>
        <dbReference type="Proteomes" id="UP001176961"/>
    </source>
</evidence>
<keyword evidence="4 8" id="KW-0274">FAD</keyword>
<name>A0AA36HG73_CYLNA</name>
<dbReference type="GO" id="GO:0003756">
    <property type="term" value="F:protein disulfide isomerase activity"/>
    <property type="evidence" value="ECO:0007669"/>
    <property type="project" value="TreeGrafter"/>
</dbReference>
<proteinExistence type="predicted"/>
<evidence type="ECO:0000259" key="10">
    <source>
        <dbReference type="PROSITE" id="PS51352"/>
    </source>
</evidence>
<comment type="catalytic activity">
    <reaction evidence="8">
        <text>2 R'C(R)SH + O2 = R'C(R)S-S(R)CR' + H2O2</text>
        <dbReference type="Rhea" id="RHEA:17357"/>
        <dbReference type="ChEBI" id="CHEBI:15379"/>
        <dbReference type="ChEBI" id="CHEBI:16240"/>
        <dbReference type="ChEBI" id="CHEBI:16520"/>
        <dbReference type="ChEBI" id="CHEBI:17412"/>
        <dbReference type="EC" id="1.8.3.2"/>
    </reaction>
</comment>